<evidence type="ECO:0000313" key="8">
    <source>
        <dbReference type="EMBL" id="MBP2047734.1"/>
    </source>
</evidence>
<feature type="domain" description="Formyl transferase N-terminal" evidence="6">
    <location>
        <begin position="114"/>
        <end position="218"/>
    </location>
</feature>
<dbReference type="Proteomes" id="UP000092659">
    <property type="component" value="Chromosome"/>
</dbReference>
<evidence type="ECO:0000313" key="7">
    <source>
        <dbReference type="EMBL" id="ANP53053.1"/>
    </source>
</evidence>
<name>A0A1B1B2L7_9ACTN</name>
<reference evidence="7 9" key="1">
    <citation type="submission" date="2016-06" db="EMBL/GenBank/DDBJ databases">
        <title>Complete genome sequence of Streptomyces griseochromogenes ATCC 14511, the Blasticidin S producer.</title>
        <authorList>
            <person name="Wu L."/>
        </authorList>
    </citation>
    <scope>NUCLEOTIDE SEQUENCE [LARGE SCALE GENOMIC DNA]</scope>
    <source>
        <strain evidence="7 9">ATCC 14511</strain>
    </source>
</reference>
<dbReference type="OrthoDB" id="9802815at2"/>
<evidence type="ECO:0000256" key="4">
    <source>
        <dbReference type="ARBA" id="ARBA00022755"/>
    </source>
</evidence>
<dbReference type="GO" id="GO:0004644">
    <property type="term" value="F:phosphoribosylglycinamide formyltransferase activity"/>
    <property type="evidence" value="ECO:0007669"/>
    <property type="project" value="UniProtKB-EC"/>
</dbReference>
<evidence type="ECO:0000259" key="6">
    <source>
        <dbReference type="Pfam" id="PF00551"/>
    </source>
</evidence>
<organism evidence="7 9">
    <name type="scientific">Streptomyces griseochromogenes</name>
    <dbReference type="NCBI Taxonomy" id="68214"/>
    <lineage>
        <taxon>Bacteria</taxon>
        <taxon>Bacillati</taxon>
        <taxon>Actinomycetota</taxon>
        <taxon>Actinomycetes</taxon>
        <taxon>Kitasatosporales</taxon>
        <taxon>Streptomycetaceae</taxon>
        <taxon>Streptomyces</taxon>
    </lineage>
</organism>
<evidence type="ECO:0000256" key="5">
    <source>
        <dbReference type="SAM" id="MobiDB-lite"/>
    </source>
</evidence>
<dbReference type="EMBL" id="JAGGLP010000001">
    <property type="protein sequence ID" value="MBP2047734.1"/>
    <property type="molecule type" value="Genomic_DNA"/>
</dbReference>
<dbReference type="Gene3D" id="3.40.50.170">
    <property type="entry name" value="Formyl transferase, N-terminal domain"/>
    <property type="match status" value="1"/>
</dbReference>
<dbReference type="PANTHER" id="PTHR43369">
    <property type="entry name" value="PHOSPHORIBOSYLGLYCINAMIDE FORMYLTRANSFERASE"/>
    <property type="match status" value="1"/>
</dbReference>
<dbReference type="InterPro" id="IPR036477">
    <property type="entry name" value="Formyl_transf_N_sf"/>
</dbReference>
<dbReference type="GO" id="GO:0006189">
    <property type="term" value="P:'de novo' IMP biosynthetic process"/>
    <property type="evidence" value="ECO:0007669"/>
    <property type="project" value="TreeGrafter"/>
</dbReference>
<keyword evidence="3" id="KW-0808">Transferase</keyword>
<sequence length="305" mass="34495">MRHTQNRWTFPDATHRRLRVLLLTSDDPQHAYIRRLLAARLDLVGTVVEPGAAQKRRLWTKRRYYDLAFRIYQGWRQRITGRARWRSAYFARLSAELPPATSVIHRVDSINSVAARDLVTTLAPDLTVVCGTGVLGKRLIERTPGLMVNIHGGWLPEYKGNHGVYFAYLNRDWPRIGATVHMVSPTLDAGPVLAQVAPELHPGDDDEELYSRSVHQAAVLLTELAIELEEGAVLTAVAQPDRGTTYRHRDRTPGVEFRLWLRRLRRRHPVPSRAATSTTVSPEGTTDLRGDQRRCAVGLGKERPS</sequence>
<gene>
    <name evidence="7" type="ORF">AVL59_29060</name>
    <name evidence="8" type="ORF">J2Z21_000656</name>
</gene>
<reference evidence="8 10" key="2">
    <citation type="submission" date="2021-03" db="EMBL/GenBank/DDBJ databases">
        <title>Genomic Encyclopedia of Type Strains, Phase IV (KMG-IV): sequencing the most valuable type-strain genomes for metagenomic binning, comparative biology and taxonomic classification.</title>
        <authorList>
            <person name="Goeker M."/>
        </authorList>
    </citation>
    <scope>NUCLEOTIDE SEQUENCE [LARGE SCALE GENOMIC DNA]</scope>
    <source>
        <strain evidence="8 10">DSM 40499</strain>
    </source>
</reference>
<accession>A0A1B1B2L7</accession>
<protein>
    <recommendedName>
        <fullName evidence="2">phosphoribosylglycinamide formyltransferase 1</fullName>
        <ecNumber evidence="2">2.1.2.2</ecNumber>
    </recommendedName>
</protein>
<keyword evidence="10" id="KW-1185">Reference proteome</keyword>
<keyword evidence="4" id="KW-0658">Purine biosynthesis</keyword>
<dbReference type="CDD" id="cd08653">
    <property type="entry name" value="FMT_core_like_3"/>
    <property type="match status" value="1"/>
</dbReference>
<evidence type="ECO:0000256" key="2">
    <source>
        <dbReference type="ARBA" id="ARBA00012254"/>
    </source>
</evidence>
<evidence type="ECO:0000313" key="9">
    <source>
        <dbReference type="Proteomes" id="UP000092659"/>
    </source>
</evidence>
<dbReference type="Proteomes" id="UP001519309">
    <property type="component" value="Unassembled WGS sequence"/>
</dbReference>
<evidence type="ECO:0000256" key="3">
    <source>
        <dbReference type="ARBA" id="ARBA00022679"/>
    </source>
</evidence>
<dbReference type="EMBL" id="CP016279">
    <property type="protein sequence ID" value="ANP53053.1"/>
    <property type="molecule type" value="Genomic_DNA"/>
</dbReference>
<dbReference type="KEGG" id="sgs:AVL59_29060"/>
<dbReference type="GO" id="GO:0005829">
    <property type="term" value="C:cytosol"/>
    <property type="evidence" value="ECO:0007669"/>
    <property type="project" value="TreeGrafter"/>
</dbReference>
<evidence type="ECO:0000256" key="1">
    <source>
        <dbReference type="ARBA" id="ARBA00005054"/>
    </source>
</evidence>
<dbReference type="RefSeq" id="WP_067310193.1">
    <property type="nucleotide sequence ID" value="NZ_CP016279.1"/>
</dbReference>
<feature type="compositionally biased region" description="Polar residues" evidence="5">
    <location>
        <begin position="274"/>
        <end position="284"/>
    </location>
</feature>
<dbReference type="STRING" id="68214.AVL59_29060"/>
<dbReference type="AlphaFoldDB" id="A0A1B1B2L7"/>
<feature type="region of interest" description="Disordered" evidence="5">
    <location>
        <begin position="270"/>
        <end position="291"/>
    </location>
</feature>
<dbReference type="InterPro" id="IPR002376">
    <property type="entry name" value="Formyl_transf_N"/>
</dbReference>
<dbReference type="EC" id="2.1.2.2" evidence="2"/>
<dbReference type="PANTHER" id="PTHR43369:SF2">
    <property type="entry name" value="PHOSPHORIBOSYLGLYCINAMIDE FORMYLTRANSFERASE"/>
    <property type="match status" value="1"/>
</dbReference>
<proteinExistence type="predicted"/>
<evidence type="ECO:0000313" key="10">
    <source>
        <dbReference type="Proteomes" id="UP001519309"/>
    </source>
</evidence>
<dbReference type="Pfam" id="PF00551">
    <property type="entry name" value="Formyl_trans_N"/>
    <property type="match status" value="1"/>
</dbReference>
<comment type="pathway">
    <text evidence="1">Purine metabolism; IMP biosynthesis via de novo pathway; N(2)-formyl-N(1)-(5-phospho-D-ribosyl)glycinamide from N(1)-(5-phospho-D-ribosyl)glycinamide (10-formyl THF route): step 1/1.</text>
</comment>
<dbReference type="SUPFAM" id="SSF53328">
    <property type="entry name" value="Formyltransferase"/>
    <property type="match status" value="1"/>
</dbReference>